<evidence type="ECO:0000256" key="1">
    <source>
        <dbReference type="SAM" id="Phobius"/>
    </source>
</evidence>
<proteinExistence type="predicted"/>
<name>A0A0K2U6F2_LEPSM</name>
<evidence type="ECO:0000313" key="2">
    <source>
        <dbReference type="EMBL" id="CDW33301.1"/>
    </source>
</evidence>
<keyword evidence="1" id="KW-0812">Transmembrane</keyword>
<keyword evidence="1" id="KW-1133">Transmembrane helix</keyword>
<keyword evidence="1" id="KW-0472">Membrane</keyword>
<organism evidence="2">
    <name type="scientific">Lepeophtheirus salmonis</name>
    <name type="common">Salmon louse</name>
    <name type="synonym">Caligus salmonis</name>
    <dbReference type="NCBI Taxonomy" id="72036"/>
    <lineage>
        <taxon>Eukaryota</taxon>
        <taxon>Metazoa</taxon>
        <taxon>Ecdysozoa</taxon>
        <taxon>Arthropoda</taxon>
        <taxon>Crustacea</taxon>
        <taxon>Multicrustacea</taxon>
        <taxon>Hexanauplia</taxon>
        <taxon>Copepoda</taxon>
        <taxon>Siphonostomatoida</taxon>
        <taxon>Caligidae</taxon>
        <taxon>Lepeophtheirus</taxon>
    </lineage>
</organism>
<dbReference type="AlphaFoldDB" id="A0A0K2U6F2"/>
<sequence>MTSEKSRNVDIHIFHRGPIDARANNITERIVSSEELGENVTRIDSLISTIGFYSILSILIIDTPFLGVGEDFVGLSYFLKSLLCAWRLVLVRMELHRQSTIRFF</sequence>
<feature type="transmembrane region" description="Helical" evidence="1">
    <location>
        <begin position="46"/>
        <end position="66"/>
    </location>
</feature>
<feature type="transmembrane region" description="Helical" evidence="1">
    <location>
        <begin position="72"/>
        <end position="90"/>
    </location>
</feature>
<dbReference type="EMBL" id="HACA01015940">
    <property type="protein sequence ID" value="CDW33301.1"/>
    <property type="molecule type" value="Transcribed_RNA"/>
</dbReference>
<reference evidence="2" key="1">
    <citation type="submission" date="2014-05" db="EMBL/GenBank/DDBJ databases">
        <authorList>
            <person name="Chronopoulou M."/>
        </authorList>
    </citation>
    <scope>NUCLEOTIDE SEQUENCE</scope>
    <source>
        <tissue evidence="2">Whole organism</tissue>
    </source>
</reference>
<accession>A0A0K2U6F2</accession>
<protein>
    <submittedName>
        <fullName evidence="2">Uncharacterized protein</fullName>
    </submittedName>
</protein>